<dbReference type="eggNOG" id="COG3166">
    <property type="taxonomic scope" value="Bacteria"/>
</dbReference>
<evidence type="ECO:0000256" key="1">
    <source>
        <dbReference type="SAM" id="Phobius"/>
    </source>
</evidence>
<dbReference type="InterPro" id="IPR007813">
    <property type="entry name" value="PilN"/>
</dbReference>
<dbReference type="Proteomes" id="UP000016570">
    <property type="component" value="Unassembled WGS sequence"/>
</dbReference>
<name>U3B9N3_VIBPR</name>
<keyword evidence="1" id="KW-0472">Membrane</keyword>
<dbReference type="PANTHER" id="PTHR40278">
    <property type="entry name" value="DNA UTILIZATION PROTEIN HOFN"/>
    <property type="match status" value="1"/>
</dbReference>
<keyword evidence="3" id="KW-1185">Reference proteome</keyword>
<dbReference type="EMBL" id="BATJ01000004">
    <property type="protein sequence ID" value="GAD66534.1"/>
    <property type="molecule type" value="Genomic_DNA"/>
</dbReference>
<dbReference type="GO" id="GO:0043107">
    <property type="term" value="P:type IV pilus-dependent motility"/>
    <property type="evidence" value="ECO:0007669"/>
    <property type="project" value="TreeGrafter"/>
</dbReference>
<dbReference type="PANTHER" id="PTHR40278:SF2">
    <property type="entry name" value="TYPE IV PILUS INNER MEMBRANE COMPONENT PILN"/>
    <property type="match status" value="1"/>
</dbReference>
<organism evidence="2 3">
    <name type="scientific">Vibrio proteolyticus NBRC 13287</name>
    <dbReference type="NCBI Taxonomy" id="1219065"/>
    <lineage>
        <taxon>Bacteria</taxon>
        <taxon>Pseudomonadati</taxon>
        <taxon>Pseudomonadota</taxon>
        <taxon>Gammaproteobacteria</taxon>
        <taxon>Vibrionales</taxon>
        <taxon>Vibrionaceae</taxon>
        <taxon>Vibrio</taxon>
    </lineage>
</organism>
<dbReference type="AlphaFoldDB" id="U3B9N3"/>
<comment type="caution">
    <text evidence="2">The sequence shown here is derived from an EMBL/GenBank/DDBJ whole genome shotgun (WGS) entry which is preliminary data.</text>
</comment>
<proteinExistence type="predicted"/>
<dbReference type="STRING" id="1219065.VPR01S_04_01390"/>
<keyword evidence="1" id="KW-1133">Transmembrane helix</keyword>
<feature type="transmembrane region" description="Helical" evidence="1">
    <location>
        <begin position="21"/>
        <end position="44"/>
    </location>
</feature>
<reference evidence="2 3" key="1">
    <citation type="submission" date="2013-09" db="EMBL/GenBank/DDBJ databases">
        <title>Whole genome shotgun sequence of Vibrio proteolyticus NBRC 13287.</title>
        <authorList>
            <person name="Isaki S."/>
            <person name="Hosoyama A."/>
            <person name="Numata M."/>
            <person name="Hashimoto M."/>
            <person name="Hosoyama Y."/>
            <person name="Tsuchikane K."/>
            <person name="Noguchi M."/>
            <person name="Hirakata S."/>
            <person name="Ichikawa N."/>
            <person name="Ohji S."/>
            <person name="Yamazoe A."/>
            <person name="Fujita N."/>
        </authorList>
    </citation>
    <scope>NUCLEOTIDE SEQUENCE [LARGE SCALE GENOMIC DNA]</scope>
    <source>
        <strain evidence="2 3">NBRC 13287</strain>
    </source>
</reference>
<evidence type="ECO:0000313" key="2">
    <source>
        <dbReference type="EMBL" id="GAD66534.1"/>
    </source>
</evidence>
<gene>
    <name evidence="2" type="primary">pilN</name>
    <name evidence="2" type="ORF">VPR01S_04_01390</name>
</gene>
<sequence>MVHDINLFPWREFEQARYRRRFYLMALVMALLSGIALRLGGAYLETQQQHQQRRMTLLHQQQEVLARHHHQWLESRERFNALAQRQAILTAIQTKRNRTTNLLNALPGWIPDGVYLDTLTLNGQRVRLSGVGDNTATLTRLLANLEQARQVSGINMHSVIQGVARFERPFAQFELSFSLLEEAPLVNEND</sequence>
<dbReference type="Pfam" id="PF05137">
    <property type="entry name" value="PilN"/>
    <property type="match status" value="1"/>
</dbReference>
<accession>U3B9N3</accession>
<protein>
    <submittedName>
        <fullName evidence="2">Type 4 pili biogenesis protein PilN</fullName>
    </submittedName>
</protein>
<dbReference type="GO" id="GO:0043683">
    <property type="term" value="P:type IV pilus assembly"/>
    <property type="evidence" value="ECO:0007669"/>
    <property type="project" value="TreeGrafter"/>
</dbReference>
<evidence type="ECO:0000313" key="3">
    <source>
        <dbReference type="Proteomes" id="UP000016570"/>
    </source>
</evidence>
<keyword evidence="1" id="KW-0812">Transmembrane</keyword>
<dbReference type="RefSeq" id="WP_021704514.1">
    <property type="nucleotide sequence ID" value="NZ_BATJ01000004.1"/>
</dbReference>
<dbReference type="InterPro" id="IPR052534">
    <property type="entry name" value="Extracell_DNA_Util/SecSys_Comp"/>
</dbReference>